<dbReference type="InterPro" id="IPR001878">
    <property type="entry name" value="Znf_CCHC"/>
</dbReference>
<dbReference type="Gene3D" id="4.10.60.10">
    <property type="entry name" value="Zinc finger, CCHC-type"/>
    <property type="match status" value="1"/>
</dbReference>
<dbReference type="Pfam" id="PF03732">
    <property type="entry name" value="Retrotrans_gag"/>
    <property type="match status" value="1"/>
</dbReference>
<feature type="region of interest" description="Disordered" evidence="4">
    <location>
        <begin position="584"/>
        <end position="657"/>
    </location>
</feature>
<dbReference type="GO" id="GO:0016740">
    <property type="term" value="F:transferase activity"/>
    <property type="evidence" value="ECO:0007669"/>
    <property type="project" value="UniProtKB-KW"/>
</dbReference>
<dbReference type="InterPro" id="IPR050898">
    <property type="entry name" value="Plant_acyltransferase"/>
</dbReference>
<dbReference type="SUPFAM" id="SSF57756">
    <property type="entry name" value="Retrovirus zinc finger-like domains"/>
    <property type="match status" value="1"/>
</dbReference>
<dbReference type="GO" id="GO:0006508">
    <property type="term" value="P:proteolysis"/>
    <property type="evidence" value="ECO:0007669"/>
    <property type="project" value="InterPro"/>
</dbReference>
<dbReference type="EMBL" id="BKCJ010008182">
    <property type="protein sequence ID" value="GEU80969.1"/>
    <property type="molecule type" value="Genomic_DNA"/>
</dbReference>
<dbReference type="PANTHER" id="PTHR31147">
    <property type="entry name" value="ACYL TRANSFERASE 4"/>
    <property type="match status" value="1"/>
</dbReference>
<dbReference type="Gene3D" id="2.40.70.10">
    <property type="entry name" value="Acid Proteases"/>
    <property type="match status" value="1"/>
</dbReference>
<proteinExistence type="inferred from homology"/>
<feature type="compositionally biased region" description="Polar residues" evidence="4">
    <location>
        <begin position="821"/>
        <end position="831"/>
    </location>
</feature>
<evidence type="ECO:0000259" key="5">
    <source>
        <dbReference type="PROSITE" id="PS50158"/>
    </source>
</evidence>
<keyword evidence="3" id="KW-0863">Zinc-finger</keyword>
<sequence>MAQVNSTPLYFNVRRRAPELIRPAEPTPRELKLLSDIDDQERLRMMISGVLFYRSDPKMKNKNPASVIREALAKVLVYYYPLAGRVREAPGDKLMVYCTGEGVLFTEAEADVSLKQLGEPLLPPYPRMEELLFNVPEFDGLLDAPLVLIQVTRLLCGGFIVGLRHNHTMCDAAGILQFSKALGEIARGASTPSTLPVWQRDFLLARDPPRVTCIHREFDEVEDTDDMIPPNDMIHSSFFFGPSEVSAIRRFVPPHLQKCTTFDIIVACLWRCRTIGLQLDPQLEMRLAILVDARAKFKNPPLPVGYYGNCVAFSISISTVRDLSQKSLGHILELILKAKTQVTEDYMRSLTDLMIIKGRPHFNIVRSFIVTDWTRSGMNEVDFGWGKLAYGGPGDRDIDALSMYLPLTNHKGESGIVVPISLPSTAMGIFTRELNCMSIVMANPLLNHVVNLPDEEQVQLEPAPALLGIAPAIRGLPENIKGEVTSSRPANLNETVRMPHTLMEQKIQAKAERITEGNKRKWEYSQSGNRNNNNNRGNYKDNPRHHQYNNQRQGNARAMTTAQLSKVDIEEINLFVTVARSITPAISHEEDPEEDSEMEEEKEEEMEVEDEMNDPEIINPYEIEEGELPPPPAESDTSSDSEPKVKAEDEDENEVATVSTITRASYHVHPFSGTNYVGSGSSRKVFAPGPMGKDVDIMHRKVKSLAQQMFEIMAPKRMSQAEIEKLVADKGDMKKMMIEEFCPVEEVQRLKDELRNLKLRDTNISAYNQRFNELVLLCPEVVPNEKKKIKTYIRGLPENIKGEIQAKPKRIVEGNKRKWENSQSGNRNKNMGNYHENTRHHQYNNQRQGNARAMTTSPTEQGGYKGNKPLYANTQSTLVCYRCREKGHTRNYCPNKNNPQGEEARGRAYVIKEADKNQGPNVVMGTFLLNNSYATVLFDSGSDKSFVNTSFSHLIDIDPVRLDTSYDVELADGRVASTNTVLKGCTTYLLNHLFKIDLMPIKLGTFDVKTGMDWLVELDVIIVCGKKVVHIPYKNKTLVVKGDRVVSRLKVISCIKARKYIERGSQLFMAHVTEREPQEKRLEDVPVI</sequence>
<protein>
    <submittedName>
        <fullName evidence="6">Benzyl alcohol O-benzoyltransferase-like</fullName>
    </submittedName>
</protein>
<dbReference type="PROSITE" id="PS50158">
    <property type="entry name" value="ZF_CCHC"/>
    <property type="match status" value="1"/>
</dbReference>
<feature type="compositionally biased region" description="Acidic residues" evidence="4">
    <location>
        <begin position="590"/>
        <end position="614"/>
    </location>
</feature>
<evidence type="ECO:0000256" key="3">
    <source>
        <dbReference type="PROSITE-ProRule" id="PRU00047"/>
    </source>
</evidence>
<gene>
    <name evidence="6" type="ORF">Tci_052947</name>
</gene>
<dbReference type="InterPro" id="IPR021109">
    <property type="entry name" value="Peptidase_aspartic_dom_sf"/>
</dbReference>
<dbReference type="InterPro" id="IPR001969">
    <property type="entry name" value="Aspartic_peptidase_AS"/>
</dbReference>
<evidence type="ECO:0000256" key="1">
    <source>
        <dbReference type="ARBA" id="ARBA00009861"/>
    </source>
</evidence>
<dbReference type="AlphaFoldDB" id="A0A6L2N5S0"/>
<evidence type="ECO:0000256" key="4">
    <source>
        <dbReference type="SAM" id="MobiDB-lite"/>
    </source>
</evidence>
<evidence type="ECO:0000256" key="2">
    <source>
        <dbReference type="ARBA" id="ARBA00022679"/>
    </source>
</evidence>
<dbReference type="InterPro" id="IPR023213">
    <property type="entry name" value="CAT-like_dom_sf"/>
</dbReference>
<keyword evidence="3" id="KW-0862">Zinc</keyword>
<keyword evidence="2 6" id="KW-0808">Transferase</keyword>
<feature type="region of interest" description="Disordered" evidence="4">
    <location>
        <begin position="815"/>
        <end position="869"/>
    </location>
</feature>
<organism evidence="6">
    <name type="scientific">Tanacetum cinerariifolium</name>
    <name type="common">Dalmatian daisy</name>
    <name type="synonym">Chrysanthemum cinerariifolium</name>
    <dbReference type="NCBI Taxonomy" id="118510"/>
    <lineage>
        <taxon>Eukaryota</taxon>
        <taxon>Viridiplantae</taxon>
        <taxon>Streptophyta</taxon>
        <taxon>Embryophyta</taxon>
        <taxon>Tracheophyta</taxon>
        <taxon>Spermatophyta</taxon>
        <taxon>Magnoliopsida</taxon>
        <taxon>eudicotyledons</taxon>
        <taxon>Gunneridae</taxon>
        <taxon>Pentapetalae</taxon>
        <taxon>asterids</taxon>
        <taxon>campanulids</taxon>
        <taxon>Asterales</taxon>
        <taxon>Asteraceae</taxon>
        <taxon>Asteroideae</taxon>
        <taxon>Anthemideae</taxon>
        <taxon>Anthemidinae</taxon>
        <taxon>Tanacetum</taxon>
    </lineage>
</organism>
<comment type="similarity">
    <text evidence="1">Belongs to the plant acyltransferase family.</text>
</comment>
<dbReference type="Pfam" id="PF08284">
    <property type="entry name" value="RVP_2"/>
    <property type="match status" value="1"/>
</dbReference>
<dbReference type="InterPro" id="IPR005162">
    <property type="entry name" value="Retrotrans_gag_dom"/>
</dbReference>
<feature type="compositionally biased region" description="Low complexity" evidence="4">
    <location>
        <begin position="528"/>
        <end position="537"/>
    </location>
</feature>
<feature type="compositionally biased region" description="Basic and acidic residues" evidence="4">
    <location>
        <begin position="512"/>
        <end position="523"/>
    </location>
</feature>
<dbReference type="CDD" id="cd00303">
    <property type="entry name" value="retropepsin_like"/>
    <property type="match status" value="1"/>
</dbReference>
<dbReference type="PANTHER" id="PTHR31147:SF66">
    <property type="entry name" value="OS05G0315700 PROTEIN"/>
    <property type="match status" value="1"/>
</dbReference>
<comment type="caution">
    <text evidence="6">The sequence shown here is derived from an EMBL/GenBank/DDBJ whole genome shotgun (WGS) entry which is preliminary data.</text>
</comment>
<dbReference type="GO" id="GO:0004190">
    <property type="term" value="F:aspartic-type endopeptidase activity"/>
    <property type="evidence" value="ECO:0007669"/>
    <property type="project" value="InterPro"/>
</dbReference>
<feature type="compositionally biased region" description="Polar residues" evidence="4">
    <location>
        <begin position="843"/>
        <end position="860"/>
    </location>
</feature>
<evidence type="ECO:0000313" key="6">
    <source>
        <dbReference type="EMBL" id="GEU80969.1"/>
    </source>
</evidence>
<dbReference type="Pfam" id="PF02458">
    <property type="entry name" value="Transferase"/>
    <property type="match status" value="1"/>
</dbReference>
<dbReference type="InterPro" id="IPR036875">
    <property type="entry name" value="Znf_CCHC_sf"/>
</dbReference>
<keyword evidence="3" id="KW-0479">Metal-binding</keyword>
<accession>A0A6L2N5S0</accession>
<feature type="domain" description="CCHC-type" evidence="5">
    <location>
        <begin position="880"/>
        <end position="895"/>
    </location>
</feature>
<reference evidence="6" key="1">
    <citation type="journal article" date="2019" name="Sci. Rep.">
        <title>Draft genome of Tanacetum cinerariifolium, the natural source of mosquito coil.</title>
        <authorList>
            <person name="Yamashiro T."/>
            <person name="Shiraishi A."/>
            <person name="Satake H."/>
            <person name="Nakayama K."/>
        </authorList>
    </citation>
    <scope>NUCLEOTIDE SEQUENCE</scope>
</reference>
<feature type="region of interest" description="Disordered" evidence="4">
    <location>
        <begin position="512"/>
        <end position="555"/>
    </location>
</feature>
<dbReference type="GO" id="GO:0003676">
    <property type="term" value="F:nucleic acid binding"/>
    <property type="evidence" value="ECO:0007669"/>
    <property type="project" value="InterPro"/>
</dbReference>
<dbReference type="PROSITE" id="PS00141">
    <property type="entry name" value="ASP_PROTEASE"/>
    <property type="match status" value="1"/>
</dbReference>
<name>A0A6L2N5S0_TANCI</name>
<dbReference type="GO" id="GO:0008270">
    <property type="term" value="F:zinc ion binding"/>
    <property type="evidence" value="ECO:0007669"/>
    <property type="project" value="UniProtKB-KW"/>
</dbReference>
<dbReference type="Gene3D" id="3.30.559.10">
    <property type="entry name" value="Chloramphenicol acetyltransferase-like domain"/>
    <property type="match status" value="2"/>
</dbReference>